<dbReference type="Proteomes" id="UP000887159">
    <property type="component" value="Unassembled WGS sequence"/>
</dbReference>
<evidence type="ECO:0000313" key="3">
    <source>
        <dbReference type="EMBL" id="GFX91095.1"/>
    </source>
</evidence>
<feature type="region of interest" description="Disordered" evidence="1">
    <location>
        <begin position="1"/>
        <end position="33"/>
    </location>
</feature>
<dbReference type="InterPro" id="IPR006579">
    <property type="entry name" value="Pre_C2HC_dom"/>
</dbReference>
<gene>
    <name evidence="3" type="primary">NCL1_38151</name>
    <name evidence="3" type="ORF">TNCV_3222561</name>
</gene>
<organism evidence="3 4">
    <name type="scientific">Trichonephila clavipes</name>
    <name type="common">Golden silk orbweaver</name>
    <name type="synonym">Nephila clavipes</name>
    <dbReference type="NCBI Taxonomy" id="2585209"/>
    <lineage>
        <taxon>Eukaryota</taxon>
        <taxon>Metazoa</taxon>
        <taxon>Ecdysozoa</taxon>
        <taxon>Arthropoda</taxon>
        <taxon>Chelicerata</taxon>
        <taxon>Arachnida</taxon>
        <taxon>Araneae</taxon>
        <taxon>Araneomorphae</taxon>
        <taxon>Entelegynae</taxon>
        <taxon>Araneoidea</taxon>
        <taxon>Nephilidae</taxon>
        <taxon>Trichonephila</taxon>
    </lineage>
</organism>
<dbReference type="PANTHER" id="PTHR33273:SF2">
    <property type="entry name" value="ENDONUCLEASE_EXONUCLEASE_PHOSPHATASE DOMAIN-CONTAINING PROTEIN"/>
    <property type="match status" value="1"/>
</dbReference>
<accession>A0A8X6RIJ1</accession>
<dbReference type="Pfam" id="PF07530">
    <property type="entry name" value="PRE_C2HC"/>
    <property type="match status" value="1"/>
</dbReference>
<dbReference type="PANTHER" id="PTHR33273">
    <property type="entry name" value="DOMAIN-CONTAINING PROTEIN, PUTATIVE-RELATED"/>
    <property type="match status" value="1"/>
</dbReference>
<comment type="caution">
    <text evidence="3">The sequence shown here is derived from an EMBL/GenBank/DDBJ whole genome shotgun (WGS) entry which is preliminary data.</text>
</comment>
<feature type="region of interest" description="Disordered" evidence="1">
    <location>
        <begin position="436"/>
        <end position="468"/>
    </location>
</feature>
<feature type="compositionally biased region" description="Low complexity" evidence="1">
    <location>
        <begin position="437"/>
        <end position="454"/>
    </location>
</feature>
<feature type="compositionally biased region" description="Polar residues" evidence="1">
    <location>
        <begin position="108"/>
        <end position="124"/>
    </location>
</feature>
<dbReference type="AlphaFoldDB" id="A0A8X6RIJ1"/>
<keyword evidence="4" id="KW-1185">Reference proteome</keyword>
<feature type="domain" description="Pre-C2HC" evidence="2">
    <location>
        <begin position="276"/>
        <end position="336"/>
    </location>
</feature>
<dbReference type="EMBL" id="BMAU01021118">
    <property type="protein sequence ID" value="GFX91095.1"/>
    <property type="molecule type" value="Genomic_DNA"/>
</dbReference>
<feature type="region of interest" description="Disordered" evidence="1">
    <location>
        <begin position="104"/>
        <end position="195"/>
    </location>
</feature>
<evidence type="ECO:0000256" key="1">
    <source>
        <dbReference type="SAM" id="MobiDB-lite"/>
    </source>
</evidence>
<feature type="compositionally biased region" description="Low complexity" evidence="1">
    <location>
        <begin position="9"/>
        <end position="21"/>
    </location>
</feature>
<reference evidence="3" key="1">
    <citation type="submission" date="2020-08" db="EMBL/GenBank/DDBJ databases">
        <title>Multicomponent nature underlies the extraordinary mechanical properties of spider dragline silk.</title>
        <authorList>
            <person name="Kono N."/>
            <person name="Nakamura H."/>
            <person name="Mori M."/>
            <person name="Yoshida Y."/>
            <person name="Ohtoshi R."/>
            <person name="Malay A.D."/>
            <person name="Moran D.A.P."/>
            <person name="Tomita M."/>
            <person name="Numata K."/>
            <person name="Arakawa K."/>
        </authorList>
    </citation>
    <scope>NUCLEOTIDE SEQUENCE</scope>
</reference>
<name>A0A8X6RIJ1_TRICX</name>
<sequence length="519" mass="59363">MDTSDMELSSNSRSNSSSRSSTPKPETPMSDCERRRRAMIKLQQQNTVIAGYKNYLKSPILTRAEDKVHKEMDIQLKLTMAAREKLVSELRTMPPCLVFNCPDHTTLETKNSVPKSLTENSITNETDKKPSQKRKNIKNNSDDFVFPSKTARPTTPTEVLEPVEVQNSYDNLEEDPEVNSTETPDKPAPSPPQPIFLKIKDNYREQLNKIMQKFPNVKSKSAGKSIKLNTDCHIEHQEIIDFMDEDREIEFYVFKPKETKPIKVVVKGLPGCTKPNEIISDLEDQGYTVSSVNQLISKRTKLQLPFFLITMPRNEFNLTVFDLTHLGYMQVKIEGYSVRGITHCFNCNNFYHTAANCHMITRCLKCGKEHPTKECDIKERQENPYCINCDTYGHTACYTKCPNFPKPKKGSPLLNRNNKKFTSNNVVEGISFANMVSGNKNNNDPSPSNINNNSERQSTPRVSPSNEINTSDFQDIIDLFKIVSNIFKQFPKLKEILPDLKKTKDFKQQALMLMDVFMD</sequence>
<feature type="compositionally biased region" description="Polar residues" evidence="1">
    <location>
        <begin position="455"/>
        <end position="468"/>
    </location>
</feature>
<proteinExistence type="predicted"/>
<evidence type="ECO:0000313" key="4">
    <source>
        <dbReference type="Proteomes" id="UP000887159"/>
    </source>
</evidence>
<evidence type="ECO:0000259" key="2">
    <source>
        <dbReference type="Pfam" id="PF07530"/>
    </source>
</evidence>
<protein>
    <recommendedName>
        <fullName evidence="2">Pre-C2HC domain-containing protein</fullName>
    </recommendedName>
</protein>